<protein>
    <submittedName>
        <fullName evidence="1">Uncharacterized protein</fullName>
    </submittedName>
</protein>
<organism evidence="1 2">
    <name type="scientific">Gulosibacter macacae</name>
    <dbReference type="NCBI Taxonomy" id="2488791"/>
    <lineage>
        <taxon>Bacteria</taxon>
        <taxon>Bacillati</taxon>
        <taxon>Actinomycetota</taxon>
        <taxon>Actinomycetes</taxon>
        <taxon>Micrococcales</taxon>
        <taxon>Microbacteriaceae</taxon>
        <taxon>Gulosibacter</taxon>
    </lineage>
</organism>
<dbReference type="AlphaFoldDB" id="A0A3P3VVM2"/>
<dbReference type="Proteomes" id="UP000274391">
    <property type="component" value="Unassembled WGS sequence"/>
</dbReference>
<keyword evidence="2" id="KW-1185">Reference proteome</keyword>
<proteinExistence type="predicted"/>
<sequence length="100" mass="10853">MTSTITTTRATGPDQTDKARQTIDLLLTLDPDAQQLTLARLVAATLHDGRGTALERFAATGKLDHAAVLDELDRVRVPFEQEAWVDALARHILFASGGRS</sequence>
<comment type="caution">
    <text evidence="1">The sequence shown here is derived from an EMBL/GenBank/DDBJ whole genome shotgun (WGS) entry which is preliminary data.</text>
</comment>
<dbReference type="OrthoDB" id="5069393at2"/>
<dbReference type="RefSeq" id="WP_124973871.1">
    <property type="nucleotide sequence ID" value="NZ_RQVS01000021.1"/>
</dbReference>
<evidence type="ECO:0000313" key="1">
    <source>
        <dbReference type="EMBL" id="RRJ85676.1"/>
    </source>
</evidence>
<name>A0A3P3VVM2_9MICO</name>
<dbReference type="EMBL" id="RQVS01000021">
    <property type="protein sequence ID" value="RRJ85676.1"/>
    <property type="molecule type" value="Genomic_DNA"/>
</dbReference>
<accession>A0A3P3VVM2</accession>
<evidence type="ECO:0000313" key="2">
    <source>
        <dbReference type="Proteomes" id="UP000274391"/>
    </source>
</evidence>
<gene>
    <name evidence="1" type="ORF">EG850_12195</name>
</gene>
<reference evidence="1 2" key="1">
    <citation type="submission" date="2018-11" db="EMBL/GenBank/DDBJ databases">
        <title>YIM 102482-1 draft genome.</title>
        <authorList>
            <person name="Li G."/>
            <person name="Jiang Y."/>
        </authorList>
    </citation>
    <scope>NUCLEOTIDE SEQUENCE [LARGE SCALE GENOMIC DNA]</scope>
    <source>
        <strain evidence="1 2">YIM 102482-1</strain>
    </source>
</reference>